<evidence type="ECO:0000313" key="4">
    <source>
        <dbReference type="EMBL" id="CAI9104629.1"/>
    </source>
</evidence>
<dbReference type="Gene3D" id="3.40.50.2000">
    <property type="entry name" value="Glycogen Phosphorylase B"/>
    <property type="match status" value="3"/>
</dbReference>
<feature type="chain" id="PRO_5043807652" evidence="3">
    <location>
        <begin position="17"/>
        <end position="266"/>
    </location>
</feature>
<keyword evidence="3" id="KW-0732">Signal</keyword>
<organism evidence="4 5">
    <name type="scientific">Oldenlandia corymbosa var. corymbosa</name>
    <dbReference type="NCBI Taxonomy" id="529605"/>
    <lineage>
        <taxon>Eukaryota</taxon>
        <taxon>Viridiplantae</taxon>
        <taxon>Streptophyta</taxon>
        <taxon>Embryophyta</taxon>
        <taxon>Tracheophyta</taxon>
        <taxon>Spermatophyta</taxon>
        <taxon>Magnoliopsida</taxon>
        <taxon>eudicotyledons</taxon>
        <taxon>Gunneridae</taxon>
        <taxon>Pentapetalae</taxon>
        <taxon>asterids</taxon>
        <taxon>lamiids</taxon>
        <taxon>Gentianales</taxon>
        <taxon>Rubiaceae</taxon>
        <taxon>Rubioideae</taxon>
        <taxon>Spermacoceae</taxon>
        <taxon>Hedyotis-Oldenlandia complex</taxon>
        <taxon>Oldenlandia</taxon>
    </lineage>
</organism>
<dbReference type="GO" id="GO:0035251">
    <property type="term" value="F:UDP-glucosyltransferase activity"/>
    <property type="evidence" value="ECO:0007669"/>
    <property type="project" value="TreeGrafter"/>
</dbReference>
<feature type="signal peptide" evidence="3">
    <location>
        <begin position="1"/>
        <end position="16"/>
    </location>
</feature>
<name>A0AAV1D9U0_OLDCO</name>
<keyword evidence="2" id="KW-0808">Transferase</keyword>
<evidence type="ECO:0000313" key="5">
    <source>
        <dbReference type="Proteomes" id="UP001161247"/>
    </source>
</evidence>
<keyword evidence="5" id="KW-1185">Reference proteome</keyword>
<keyword evidence="2" id="KW-0328">Glycosyltransferase</keyword>
<sequence>MVQQLHIFFFPMLAHGHMLPTLDMAKVFVSRGIKATMITTHYHVPMFEKAIQRSKELGFDISVRALKFPSSDSGLPEGIESLDQLKSDDLIPAFIMATTKLQAQLEQLLEDCRPNCIVADMFFPWATEAAAKFGIPRLVFGGTSTFALCVGESLRRNRPFDHVSCDTEPFLVPEIPHQIQMTRAKIAIHDSVGAKEWSRVTKNVIKGEDIAKAVERIMVGEEAIQIRVRSKVLKVAAKKSVEEGGSSYSSFNALIQDLSAYQSTTN</sequence>
<gene>
    <name evidence="4" type="ORF">OLC1_LOCUS13524</name>
</gene>
<evidence type="ECO:0000256" key="3">
    <source>
        <dbReference type="SAM" id="SignalP"/>
    </source>
</evidence>
<dbReference type="PANTHER" id="PTHR48047">
    <property type="entry name" value="GLYCOSYLTRANSFERASE"/>
    <property type="match status" value="1"/>
</dbReference>
<protein>
    <submittedName>
        <fullName evidence="4">OLC1v1003336C1</fullName>
    </submittedName>
</protein>
<accession>A0AAV1D9U0</accession>
<dbReference type="PANTHER" id="PTHR48047:SF45">
    <property type="entry name" value="SCOPOLETIN GLUCOSYLTRANSFERASE-LIKE"/>
    <property type="match status" value="1"/>
</dbReference>
<evidence type="ECO:0000256" key="1">
    <source>
        <dbReference type="ARBA" id="ARBA00009995"/>
    </source>
</evidence>
<reference evidence="4" key="1">
    <citation type="submission" date="2023-03" db="EMBL/GenBank/DDBJ databases">
        <authorList>
            <person name="Julca I."/>
        </authorList>
    </citation>
    <scope>NUCLEOTIDE SEQUENCE</scope>
</reference>
<dbReference type="EMBL" id="OX459121">
    <property type="protein sequence ID" value="CAI9104629.1"/>
    <property type="molecule type" value="Genomic_DNA"/>
</dbReference>
<proteinExistence type="inferred from homology"/>
<dbReference type="Proteomes" id="UP001161247">
    <property type="component" value="Chromosome 4"/>
</dbReference>
<dbReference type="AlphaFoldDB" id="A0AAV1D9U0"/>
<evidence type="ECO:0000256" key="2">
    <source>
        <dbReference type="ARBA" id="ARBA00022676"/>
    </source>
</evidence>
<dbReference type="SUPFAM" id="SSF53756">
    <property type="entry name" value="UDP-Glycosyltransferase/glycogen phosphorylase"/>
    <property type="match status" value="2"/>
</dbReference>
<comment type="similarity">
    <text evidence="1">Belongs to the UDP-glycosyltransferase family.</text>
</comment>